<evidence type="ECO:0000313" key="2">
    <source>
        <dbReference type="Proteomes" id="UP000704762"/>
    </source>
</evidence>
<proteinExistence type="predicted"/>
<dbReference type="RefSeq" id="WP_204916222.1">
    <property type="nucleotide sequence ID" value="NZ_BAAAQP010000011.1"/>
</dbReference>
<sequence>MSGWNDLVTTALLGTDRRPLPTGLAGPLAALDARLDEPDPAARLLDLAAGYAAMARVAGRLPDCPPAPTAPGQPWPEAPPPAQQLLAELLALGQPTLVDDWLSRSIAHRLSVAPRLWAQLLSTARTRGCDQRLVAEAVGPRGRFFASHHPQWRRVSLVRPQPAAGEAAEEAPVPSVLTATEVVERLAGRPVEGRQPAAAAMELLLTCTESWTPELVDAGLALIGGGLLTQPLVSRFAVRMPLAGYPAVGRVAGSCLFGPDRPTAAVLQSAWHGFVQVEELLHQRIRVHNVFEPQPYPAARTLIPRPY</sequence>
<reference evidence="1 2" key="1">
    <citation type="submission" date="2021-01" db="EMBL/GenBank/DDBJ databases">
        <title>Sequencing the genomes of 1000 actinobacteria strains.</title>
        <authorList>
            <person name="Klenk H.-P."/>
        </authorList>
    </citation>
    <scope>NUCLEOTIDE SEQUENCE [LARGE SCALE GENOMIC DNA]</scope>
    <source>
        <strain evidence="1 2">DSM 18662</strain>
    </source>
</reference>
<keyword evidence="2" id="KW-1185">Reference proteome</keyword>
<accession>A0ABS2REX8</accession>
<comment type="caution">
    <text evidence="1">The sequence shown here is derived from an EMBL/GenBank/DDBJ whole genome shotgun (WGS) entry which is preliminary data.</text>
</comment>
<dbReference type="EMBL" id="JAFBCF010000001">
    <property type="protein sequence ID" value="MBM7797556.1"/>
    <property type="molecule type" value="Genomic_DNA"/>
</dbReference>
<dbReference type="Proteomes" id="UP000704762">
    <property type="component" value="Unassembled WGS sequence"/>
</dbReference>
<evidence type="ECO:0000313" key="1">
    <source>
        <dbReference type="EMBL" id="MBM7797556.1"/>
    </source>
</evidence>
<organism evidence="1 2">
    <name type="scientific">Microlunatus panaciterrae</name>
    <dbReference type="NCBI Taxonomy" id="400768"/>
    <lineage>
        <taxon>Bacteria</taxon>
        <taxon>Bacillati</taxon>
        <taxon>Actinomycetota</taxon>
        <taxon>Actinomycetes</taxon>
        <taxon>Propionibacteriales</taxon>
        <taxon>Propionibacteriaceae</taxon>
        <taxon>Microlunatus</taxon>
    </lineage>
</organism>
<protein>
    <submittedName>
        <fullName evidence="1">Uncharacterized protein</fullName>
    </submittedName>
</protein>
<dbReference type="Pfam" id="PF18944">
    <property type="entry name" value="DUF5691"/>
    <property type="match status" value="1"/>
</dbReference>
<name>A0ABS2REX8_9ACTN</name>
<gene>
    <name evidence="1" type="ORF">JOE57_000477</name>
</gene>
<dbReference type="InterPro" id="IPR043746">
    <property type="entry name" value="DUF5691"/>
</dbReference>